<name>A0ABT5YTS4_9ACTN</name>
<dbReference type="Pfam" id="PF00067">
    <property type="entry name" value="p450"/>
    <property type="match status" value="1"/>
</dbReference>
<keyword evidence="2" id="KW-0479">Metal-binding</keyword>
<dbReference type="PROSITE" id="PS00086">
    <property type="entry name" value="CYTOCHROME_P450"/>
    <property type="match status" value="1"/>
</dbReference>
<dbReference type="SUPFAM" id="SSF48264">
    <property type="entry name" value="Cytochrome P450"/>
    <property type="match status" value="1"/>
</dbReference>
<comment type="similarity">
    <text evidence="1 2">Belongs to the cytochrome P450 family.</text>
</comment>
<dbReference type="InterPro" id="IPR036396">
    <property type="entry name" value="Cyt_P450_sf"/>
</dbReference>
<sequence>MPVSAQERRDAAEIHSPDTYVHGMPHSAFGRLRERAAAVRFEGSAELGAGFTAVLRHAEVRQVLRSPQRFSSHLGGTQIRDPATPEDLTAVRRMMLNMDPPDHSRLRTLLTSAFTPRAVAALGERIRSRARALVDAVAERGECDFATEVAADLPVATLAEILGVPAADRALLYDWSNRVVGYQDQEYAACHTVDPQGVSEAARRALALRPQPDAAGRMPDPRSRRGMPDLYGYARELGEWKRDRTSGGEAGDIMGILMRQVDTEGGRVSIEEFEQLFWLLTVAGNETLRNGLPGGLLALISHPAQYRRLRADRSLLPGAVDEMLRWWTPVLHIRRTATVDTELGGVPIRAGEKVVVYFCSANRDERVFTEPDSFDIGRVPGGHLSFGHGPHFCLGAQLARVQMREMFAAVLDRLGEVELAGEPRRLRSNFQNGVKHLPIRWRPVGG</sequence>
<evidence type="ECO:0000313" key="4">
    <source>
        <dbReference type="Proteomes" id="UP001220022"/>
    </source>
</evidence>
<evidence type="ECO:0000256" key="2">
    <source>
        <dbReference type="RuleBase" id="RU000461"/>
    </source>
</evidence>
<keyword evidence="2" id="KW-0560">Oxidoreductase</keyword>
<dbReference type="InterPro" id="IPR002397">
    <property type="entry name" value="Cyt_P450_B"/>
</dbReference>
<dbReference type="PRINTS" id="PR00359">
    <property type="entry name" value="BP450"/>
</dbReference>
<gene>
    <name evidence="3" type="ORF">P2L57_04440</name>
</gene>
<organism evidence="3 4">
    <name type="scientific">Streptantibioticus ferralitis</name>
    <dbReference type="NCBI Taxonomy" id="236510"/>
    <lineage>
        <taxon>Bacteria</taxon>
        <taxon>Bacillati</taxon>
        <taxon>Actinomycetota</taxon>
        <taxon>Actinomycetes</taxon>
        <taxon>Kitasatosporales</taxon>
        <taxon>Streptomycetaceae</taxon>
        <taxon>Streptantibioticus</taxon>
    </lineage>
</organism>
<dbReference type="PANTHER" id="PTHR46696">
    <property type="entry name" value="P450, PUTATIVE (EUROFUNG)-RELATED"/>
    <property type="match status" value="1"/>
</dbReference>
<comment type="caution">
    <text evidence="3">The sequence shown here is derived from an EMBL/GenBank/DDBJ whole genome shotgun (WGS) entry which is preliminary data.</text>
</comment>
<proteinExistence type="inferred from homology"/>
<keyword evidence="2" id="KW-0503">Monooxygenase</keyword>
<keyword evidence="4" id="KW-1185">Reference proteome</keyword>
<dbReference type="EMBL" id="JARHTQ010000002">
    <property type="protein sequence ID" value="MDF2255004.1"/>
    <property type="molecule type" value="Genomic_DNA"/>
</dbReference>
<reference evidence="3 4" key="1">
    <citation type="submission" date="2023-03" db="EMBL/GenBank/DDBJ databases">
        <title>Draft genome sequence of type strain Streptomyces ferralitis JCM 14344.</title>
        <authorList>
            <person name="Klaysubun C."/>
            <person name="Duangmal K."/>
        </authorList>
    </citation>
    <scope>NUCLEOTIDE SEQUENCE [LARGE SCALE GENOMIC DNA]</scope>
    <source>
        <strain evidence="3 4">JCM 14344</strain>
    </source>
</reference>
<dbReference type="InterPro" id="IPR017972">
    <property type="entry name" value="Cyt_P450_CS"/>
</dbReference>
<dbReference type="RefSeq" id="WP_275809185.1">
    <property type="nucleotide sequence ID" value="NZ_BAAANM010000012.1"/>
</dbReference>
<keyword evidence="2" id="KW-0349">Heme</keyword>
<evidence type="ECO:0000256" key="1">
    <source>
        <dbReference type="ARBA" id="ARBA00010617"/>
    </source>
</evidence>
<dbReference type="Proteomes" id="UP001220022">
    <property type="component" value="Unassembled WGS sequence"/>
</dbReference>
<dbReference type="PANTHER" id="PTHR46696:SF4">
    <property type="entry name" value="BIOTIN BIOSYNTHESIS CYTOCHROME P450"/>
    <property type="match status" value="1"/>
</dbReference>
<accession>A0ABT5YTS4</accession>
<dbReference type="InterPro" id="IPR001128">
    <property type="entry name" value="Cyt_P450"/>
</dbReference>
<evidence type="ECO:0000313" key="3">
    <source>
        <dbReference type="EMBL" id="MDF2255004.1"/>
    </source>
</evidence>
<dbReference type="CDD" id="cd11033">
    <property type="entry name" value="CYP142-like"/>
    <property type="match status" value="1"/>
</dbReference>
<dbReference type="Gene3D" id="1.10.630.10">
    <property type="entry name" value="Cytochrome P450"/>
    <property type="match status" value="1"/>
</dbReference>
<protein>
    <submittedName>
        <fullName evidence="3">Cytochrome P450</fullName>
    </submittedName>
</protein>
<keyword evidence="2" id="KW-0408">Iron</keyword>